<dbReference type="AlphaFoldDB" id="L8PGG1"/>
<dbReference type="EMBL" id="AMLP01000117">
    <property type="protein sequence ID" value="ELS55304.1"/>
    <property type="molecule type" value="Genomic_DNA"/>
</dbReference>
<evidence type="ECO:0000313" key="5">
    <source>
        <dbReference type="Proteomes" id="UP000011205"/>
    </source>
</evidence>
<dbReference type="InterPro" id="IPR032675">
    <property type="entry name" value="LRR_dom_sf"/>
</dbReference>
<accession>L8PGG1</accession>
<protein>
    <submittedName>
        <fullName evidence="4">Putative Large ATP-binding protein</fullName>
    </submittedName>
</protein>
<dbReference type="PANTHER" id="PTHR46844">
    <property type="entry name" value="SLR5058 PROTEIN"/>
    <property type="match status" value="1"/>
</dbReference>
<evidence type="ECO:0000256" key="1">
    <source>
        <dbReference type="ARBA" id="ARBA00022741"/>
    </source>
</evidence>
<feature type="domain" description="NACHT" evidence="3">
    <location>
        <begin position="1"/>
        <end position="135"/>
    </location>
</feature>
<sequence>MCGLICALHRERRGYLPTGRKELYDAALTMLLTRRDRERGMGAVDGGDMGEEAQLEVLQRLAYALVLSGRTEMDVETAEGIVERCLPSIAVQGDAATVLRALLLRSGLLRQPADGVVDFVHRTFQDYLGARYAVEEGHLDVLLSHADDTQWEDVIRLAVAHSRPRERAYLLERLLSRDVPRLSLLALACLEHAPALDPGVRATVESRAARLIPPRTREEVSTLAEAGPLVLELLPGPQGLTDDEAEAVTATAALVGTDAAVPVLARFRACPAHRVRVNLTRAWARFDAEAYATEVLAHVDTDDLYVFADSPEQVLALPRLGHRARLGVTGSYACADVLEVLPAGVEYLGFYENSSLSDLGALASLRSLRHLNLVRCPGVGDLSHLAGLGLRVLYLHDLGELTGLDRLATLEAVTIVTRLPGDGLAALPQDAPLTYLSLGGDAMADAGLRGLSHWPGLDFLDLRVGSDMLSSDGWAEVALLPRLTRLRISADLTGSLAGFPQLPTVTALHVTDVRPDSDLTALARSCPQVRSVTLYPEQLSAPLSPAPYAAVFPNAEVTVHAARPYLF</sequence>
<dbReference type="InterPro" id="IPR007111">
    <property type="entry name" value="NACHT_NTPase"/>
</dbReference>
<reference evidence="4 5" key="1">
    <citation type="journal article" date="2013" name="Genome Announc.">
        <title>Draft Genome Sequence of Streptomyces viridochromogenes Strain Tu57, Producer of Avilamycin.</title>
        <authorList>
            <person name="Gruning B.A."/>
            <person name="Erxleben A."/>
            <person name="Hahnlein A."/>
            <person name="Gunther S."/>
        </authorList>
    </citation>
    <scope>NUCLEOTIDE SEQUENCE [LARGE SCALE GENOMIC DNA]</scope>
    <source>
        <strain evidence="4 5">Tue57</strain>
    </source>
</reference>
<dbReference type="PROSITE" id="PS50837">
    <property type="entry name" value="NACHT"/>
    <property type="match status" value="1"/>
</dbReference>
<comment type="caution">
    <text evidence="4">The sequence shown here is derived from an EMBL/GenBank/DDBJ whole genome shotgun (WGS) entry which is preliminary data.</text>
</comment>
<dbReference type="Gene3D" id="3.80.10.10">
    <property type="entry name" value="Ribonuclease Inhibitor"/>
    <property type="match status" value="1"/>
</dbReference>
<dbReference type="GO" id="GO:0005524">
    <property type="term" value="F:ATP binding"/>
    <property type="evidence" value="ECO:0007669"/>
    <property type="project" value="UniProtKB-KW"/>
</dbReference>
<evidence type="ECO:0000313" key="4">
    <source>
        <dbReference type="EMBL" id="ELS55304.1"/>
    </source>
</evidence>
<dbReference type="PATRIC" id="fig|1160705.3.peg.3711"/>
<proteinExistence type="predicted"/>
<evidence type="ECO:0000256" key="2">
    <source>
        <dbReference type="ARBA" id="ARBA00022840"/>
    </source>
</evidence>
<dbReference type="Proteomes" id="UP000011205">
    <property type="component" value="Unassembled WGS sequence"/>
</dbReference>
<evidence type="ECO:0000259" key="3">
    <source>
        <dbReference type="PROSITE" id="PS50837"/>
    </source>
</evidence>
<dbReference type="SUPFAM" id="SSF52047">
    <property type="entry name" value="RNI-like"/>
    <property type="match status" value="1"/>
</dbReference>
<organism evidence="4 5">
    <name type="scientific">Streptomyces viridochromogenes Tue57</name>
    <dbReference type="NCBI Taxonomy" id="1160705"/>
    <lineage>
        <taxon>Bacteria</taxon>
        <taxon>Bacillati</taxon>
        <taxon>Actinomycetota</taxon>
        <taxon>Actinomycetes</taxon>
        <taxon>Kitasatosporales</taxon>
        <taxon>Streptomycetaceae</taxon>
        <taxon>Streptomyces</taxon>
    </lineage>
</organism>
<keyword evidence="1" id="KW-0547">Nucleotide-binding</keyword>
<dbReference type="PANTHER" id="PTHR46844:SF1">
    <property type="entry name" value="SLR5058 PROTEIN"/>
    <property type="match status" value="1"/>
</dbReference>
<gene>
    <name evidence="4" type="ORF">STVIR_3744</name>
</gene>
<name>L8PGG1_STRVR</name>
<keyword evidence="2 4" id="KW-0067">ATP-binding</keyword>